<evidence type="ECO:0000259" key="2">
    <source>
        <dbReference type="PROSITE" id="PS50173"/>
    </source>
</evidence>
<dbReference type="Gene3D" id="3.40.1170.60">
    <property type="match status" value="1"/>
</dbReference>
<evidence type="ECO:0000313" key="4">
    <source>
        <dbReference type="Proteomes" id="UP001138500"/>
    </source>
</evidence>
<dbReference type="Pfam" id="PF11799">
    <property type="entry name" value="IMS_C"/>
    <property type="match status" value="1"/>
</dbReference>
<dbReference type="Gene3D" id="3.30.1490.100">
    <property type="entry name" value="DNA polymerase, Y-family, little finger domain"/>
    <property type="match status" value="1"/>
</dbReference>
<dbReference type="InterPro" id="IPR017961">
    <property type="entry name" value="DNA_pol_Y-fam_little_finger"/>
</dbReference>
<dbReference type="Pfam" id="PF00817">
    <property type="entry name" value="IMS"/>
    <property type="match status" value="1"/>
</dbReference>
<accession>A0A9W7T006</accession>
<protein>
    <submittedName>
        <fullName evidence="3">DNA polymerase iota</fullName>
    </submittedName>
</protein>
<reference evidence="3 4" key="2">
    <citation type="journal article" date="2021" name="Curr. Genet.">
        <title>Genetic response to nitrogen starvation in the aggressive Eucalyptus foliar pathogen Teratosphaeria destructans.</title>
        <authorList>
            <person name="Havenga M."/>
            <person name="Wingfield B.D."/>
            <person name="Wingfield M.J."/>
            <person name="Dreyer L.L."/>
            <person name="Roets F."/>
            <person name="Aylward J."/>
        </authorList>
    </citation>
    <scope>NUCLEOTIDE SEQUENCE [LARGE SCALE GENOMIC DNA]</scope>
    <source>
        <strain evidence="3">CMW44962</strain>
    </source>
</reference>
<evidence type="ECO:0000313" key="3">
    <source>
        <dbReference type="EMBL" id="KAH9844723.1"/>
    </source>
</evidence>
<dbReference type="SUPFAM" id="SSF56672">
    <property type="entry name" value="DNA/RNA polymerases"/>
    <property type="match status" value="1"/>
</dbReference>
<gene>
    <name evidence="3" type="ORF">Tdes44962_MAKER07133</name>
</gene>
<dbReference type="GO" id="GO:0003887">
    <property type="term" value="F:DNA-directed DNA polymerase activity"/>
    <property type="evidence" value="ECO:0007669"/>
    <property type="project" value="TreeGrafter"/>
</dbReference>
<feature type="region of interest" description="Disordered" evidence="1">
    <location>
        <begin position="560"/>
        <end position="588"/>
    </location>
</feature>
<dbReference type="InterPro" id="IPR043128">
    <property type="entry name" value="Rev_trsase/Diguanyl_cyclase"/>
</dbReference>
<dbReference type="PANTHER" id="PTHR46404">
    <property type="entry name" value="DNA POLYMERASE IOTA"/>
    <property type="match status" value="1"/>
</dbReference>
<dbReference type="GO" id="GO:0070987">
    <property type="term" value="P:error-free translesion synthesis"/>
    <property type="evidence" value="ECO:0007669"/>
    <property type="project" value="UniProtKB-ARBA"/>
</dbReference>
<dbReference type="AlphaFoldDB" id="A0A9W7T006"/>
<feature type="compositionally biased region" description="Basic and acidic residues" evidence="1">
    <location>
        <begin position="563"/>
        <end position="575"/>
    </location>
</feature>
<feature type="domain" description="UmuC" evidence="2">
    <location>
        <begin position="15"/>
        <end position="259"/>
    </location>
</feature>
<dbReference type="GO" id="GO:0006281">
    <property type="term" value="P:DNA repair"/>
    <property type="evidence" value="ECO:0007669"/>
    <property type="project" value="InterPro"/>
</dbReference>
<dbReference type="InterPro" id="IPR043502">
    <property type="entry name" value="DNA/RNA_pol_sf"/>
</dbReference>
<dbReference type="PANTHER" id="PTHR46404:SF1">
    <property type="entry name" value="DNA POLYMERASE IOTA"/>
    <property type="match status" value="1"/>
</dbReference>
<dbReference type="FunFam" id="3.40.1170.60:FF:000006">
    <property type="entry name" value="DNA polymerase iota"/>
    <property type="match status" value="1"/>
</dbReference>
<proteinExistence type="predicted"/>
<dbReference type="InterPro" id="IPR036775">
    <property type="entry name" value="DNA_pol_Y-fam_lit_finger_sf"/>
</dbReference>
<dbReference type="PROSITE" id="PS50173">
    <property type="entry name" value="UMUC"/>
    <property type="match status" value="1"/>
</dbReference>
<dbReference type="OrthoDB" id="447129at2759"/>
<dbReference type="InterPro" id="IPR001126">
    <property type="entry name" value="UmuC"/>
</dbReference>
<dbReference type="Gene3D" id="3.30.70.270">
    <property type="match status" value="1"/>
</dbReference>
<organism evidence="3 4">
    <name type="scientific">Teratosphaeria destructans</name>
    <dbReference type="NCBI Taxonomy" id="418781"/>
    <lineage>
        <taxon>Eukaryota</taxon>
        <taxon>Fungi</taxon>
        <taxon>Dikarya</taxon>
        <taxon>Ascomycota</taxon>
        <taxon>Pezizomycotina</taxon>
        <taxon>Dothideomycetes</taxon>
        <taxon>Dothideomycetidae</taxon>
        <taxon>Mycosphaerellales</taxon>
        <taxon>Teratosphaeriaceae</taxon>
        <taxon>Teratosphaeria</taxon>
    </lineage>
</organism>
<reference evidence="3 4" key="1">
    <citation type="journal article" date="2018" name="IMA Fungus">
        <title>IMA Genome-F 10: Nine draft genome sequences of Claviceps purpurea s.lat., including C. arundinis, C. humidiphila, and C. cf. spartinae, pseudomolecules for the pitch canker pathogen Fusarium circinatum, draft genome of Davidsoniella eucalypti, Grosmannia galeiformis, Quambalaria eucalypti, and Teratosphaeria destructans.</title>
        <authorList>
            <person name="Wingfield B.D."/>
            <person name="Liu M."/>
            <person name="Nguyen H.D."/>
            <person name="Lane F.A."/>
            <person name="Morgan S.W."/>
            <person name="De Vos L."/>
            <person name="Wilken P.M."/>
            <person name="Duong T.A."/>
            <person name="Aylward J."/>
            <person name="Coetzee M.P."/>
            <person name="Dadej K."/>
            <person name="De Beer Z.W."/>
            <person name="Findlay W."/>
            <person name="Havenga M."/>
            <person name="Kolarik M."/>
            <person name="Menzies J.G."/>
            <person name="Naidoo K."/>
            <person name="Pochopski O."/>
            <person name="Shoukouhi P."/>
            <person name="Santana Q.C."/>
            <person name="Seifert K.A."/>
            <person name="Soal N."/>
            <person name="Steenkamp E.T."/>
            <person name="Tatham C.T."/>
            <person name="van der Nest M.A."/>
            <person name="Wingfield M.J."/>
        </authorList>
    </citation>
    <scope>NUCLEOTIDE SEQUENCE [LARGE SCALE GENOMIC DNA]</scope>
    <source>
        <strain evidence="3">CMW44962</strain>
    </source>
</reference>
<sequence length="627" mass="68920">MGTTVEPARKDGRVIIHFDYDCFYASVFEAKNPALKSVPFAVQQKQIIVTCNYEARRRGLHKLQLIKDARRICPDVIIELGEDISRFRDASKELYTFLKTFCWSNQVERLGFDEVWMDVTEMVEYNLETLNRHCLEQSFFQLSRDDPTLGFAFDASVIAGHPYPKDYQAPSAEPDALTLRMRLGSHLALYMRHQLEQQKGYTCTVGIATSKLLSKLVGNLNKPKGQTTLLPPLTASECCLSNVTAFIDAHDIGKIPGIGFKLAQKLRAFVLERSPDFDSGLVSGGIKENVTVGDVRKHPDITPQQLEKVLAGPGSPHDIGWKIWCLLHGVDDSAVGMAKAVPSQISIEDSYIRLDTLPELLKELDMLARSLITRMRVDLLGGDADHVAEITSEADGGAAPDAGDITGKKWLAHPKTLRLTTRPRQPLQPDGTRIRSFKRISHSGPLPNFVFSLSESVDSLAERLVRDSLVTMFKKLHPEKSGWNLSLVNLAVTNMAEAGGQSRSASGRDIGSMFRRQEDVLKAFRVTDNASVEVNETAKAAVNVPGPGSEGLMLATEVGNAQADRDGAKGSRRDGLVGQSVGDGDDRCYDDGGWDEGGAEDGDEVCIECGMSLPAFAMIAHRRFHNP</sequence>
<dbReference type="EMBL" id="RIBY02000236">
    <property type="protein sequence ID" value="KAH9844723.1"/>
    <property type="molecule type" value="Genomic_DNA"/>
</dbReference>
<dbReference type="Proteomes" id="UP001138500">
    <property type="component" value="Unassembled WGS sequence"/>
</dbReference>
<dbReference type="GO" id="GO:0003684">
    <property type="term" value="F:damaged DNA binding"/>
    <property type="evidence" value="ECO:0007669"/>
    <property type="project" value="InterPro"/>
</dbReference>
<evidence type="ECO:0000256" key="1">
    <source>
        <dbReference type="SAM" id="MobiDB-lite"/>
    </source>
</evidence>
<comment type="caution">
    <text evidence="3">The sequence shown here is derived from an EMBL/GenBank/DDBJ whole genome shotgun (WGS) entry which is preliminary data.</text>
</comment>
<name>A0A9W7T006_9PEZI</name>
<keyword evidence="4" id="KW-1185">Reference proteome</keyword>